<accession>A0A6S6UJJ0</accession>
<gene>
    <name evidence="3" type="ORF">HELGO_WM9571</name>
</gene>
<reference evidence="3" key="1">
    <citation type="submission" date="2020-01" db="EMBL/GenBank/DDBJ databases">
        <authorList>
            <person name="Meier V. D."/>
            <person name="Meier V D."/>
        </authorList>
    </citation>
    <scope>NUCLEOTIDE SEQUENCE</scope>
    <source>
        <strain evidence="3">HLG_WM_MAG_07</strain>
    </source>
</reference>
<dbReference type="EMBL" id="CACVAY010000151">
    <property type="protein sequence ID" value="CAA6828690.1"/>
    <property type="molecule type" value="Genomic_DNA"/>
</dbReference>
<keyword evidence="2" id="KW-0732">Signal</keyword>
<evidence type="ECO:0000256" key="1">
    <source>
        <dbReference type="SAM" id="Phobius"/>
    </source>
</evidence>
<name>A0A6S6UJJ0_9GAMM</name>
<feature type="signal peptide" evidence="2">
    <location>
        <begin position="1"/>
        <end position="19"/>
    </location>
</feature>
<evidence type="ECO:0000313" key="3">
    <source>
        <dbReference type="EMBL" id="CAA6828690.1"/>
    </source>
</evidence>
<organism evidence="3">
    <name type="scientific">uncultured Thiotrichaceae bacterium</name>
    <dbReference type="NCBI Taxonomy" id="298394"/>
    <lineage>
        <taxon>Bacteria</taxon>
        <taxon>Pseudomonadati</taxon>
        <taxon>Pseudomonadota</taxon>
        <taxon>Gammaproteobacteria</taxon>
        <taxon>Thiotrichales</taxon>
        <taxon>Thiotrichaceae</taxon>
        <taxon>environmental samples</taxon>
    </lineage>
</organism>
<keyword evidence="1" id="KW-0472">Membrane</keyword>
<feature type="transmembrane region" description="Helical" evidence="1">
    <location>
        <begin position="319"/>
        <end position="342"/>
    </location>
</feature>
<sequence length="401" mass="44970">MLRLLLACLCLSLGSMSYAVTVEQYNLPNPTNYKSYKLRVQASTRQAEVGKPVILKAILSPETSPKQIEYQFLINGAPISEPGMHKVHTFREKGTYKISVVAKLGGVYLLNSPPLVIHVIDAWIEPEAIIAPASIVVKQGEQAVFTSESEIDQHSREWLYWSVSTGHRGSGLSFNIPTENLEPGKYPIELIARDDRKRESTANALLVVVDKETNIETLMIDGENTGAINTLPSFTGELDLQLYSSHKHRLEGMPVVFWIQNAQPGAGTELQLDTGDGKISGWSRRLRYGHAYEHFGVYQTSISSKTLSGTKTSAPVTVYIWPLWFPILLMIMGLFLAGIPFFKRQQRLQKEPAYSIYYTVHEDPGHHQLIVSSEEEQPSLRVRVLKDNGKQTLELQQGKHE</sequence>
<dbReference type="AlphaFoldDB" id="A0A6S6UJJ0"/>
<proteinExistence type="predicted"/>
<keyword evidence="1" id="KW-1133">Transmembrane helix</keyword>
<evidence type="ECO:0000256" key="2">
    <source>
        <dbReference type="SAM" id="SignalP"/>
    </source>
</evidence>
<protein>
    <submittedName>
        <fullName evidence="3">Uncharacterized protein</fullName>
    </submittedName>
</protein>
<keyword evidence="1" id="KW-0812">Transmembrane</keyword>
<feature type="chain" id="PRO_5028461876" evidence="2">
    <location>
        <begin position="20"/>
        <end position="401"/>
    </location>
</feature>